<name>A0A8H7ASV6_9EURO</name>
<dbReference type="AlphaFoldDB" id="A0A8H7ASV6"/>
<keyword evidence="1" id="KW-0677">Repeat</keyword>
<accession>A0A8H7ASV6</accession>
<evidence type="ECO:0000256" key="1">
    <source>
        <dbReference type="ARBA" id="ARBA00022737"/>
    </source>
</evidence>
<protein>
    <recommendedName>
        <fullName evidence="2">Nephrocystin 3-like N-terminal domain-containing protein</fullName>
    </recommendedName>
</protein>
<evidence type="ECO:0000313" key="3">
    <source>
        <dbReference type="EMBL" id="KAF7513707.1"/>
    </source>
</evidence>
<dbReference type="OrthoDB" id="443402at2759"/>
<reference evidence="3" key="1">
    <citation type="submission" date="2020-02" db="EMBL/GenBank/DDBJ databases">
        <authorList>
            <person name="Palmer J.M."/>
        </authorList>
    </citation>
    <scope>NUCLEOTIDE SEQUENCE</scope>
    <source>
        <strain evidence="3">EPUS1.4</strain>
        <tissue evidence="3">Thallus</tissue>
    </source>
</reference>
<dbReference type="PANTHER" id="PTHR10039:SF5">
    <property type="entry name" value="NACHT DOMAIN-CONTAINING PROTEIN"/>
    <property type="match status" value="1"/>
</dbReference>
<evidence type="ECO:0000259" key="2">
    <source>
        <dbReference type="Pfam" id="PF24883"/>
    </source>
</evidence>
<dbReference type="EMBL" id="JAACFV010000004">
    <property type="protein sequence ID" value="KAF7513707.1"/>
    <property type="molecule type" value="Genomic_DNA"/>
</dbReference>
<dbReference type="Pfam" id="PF24883">
    <property type="entry name" value="NPHP3_N"/>
    <property type="match status" value="1"/>
</dbReference>
<sequence length="244" mass="27402">MQSLTLALKTVWKSSEIADLEQRLHHVQSALTLQICALTNYWHGVFQRQLDDMHSENQDLNYQQSAELDDIARLISDLGTRIAVAGSEPLASPFKPTDIESLQSQMSQLSIAKADVAKEHGILRSLSFESRPIRYSYIPEAHQRTFGWVFGEPCDQHAESSTGGLLTWLQKGDGFFWVSGKPGSGKSTLMKFVTDHPHTLQALSTWSYPKSAVILRHFFWSAGTLMQKSWQVLLQTLLAVAEND</sequence>
<comment type="caution">
    <text evidence="3">The sequence shown here is derived from an EMBL/GenBank/DDBJ whole genome shotgun (WGS) entry which is preliminary data.</text>
</comment>
<proteinExistence type="predicted"/>
<dbReference type="InterPro" id="IPR056884">
    <property type="entry name" value="NPHP3-like_N"/>
</dbReference>
<gene>
    <name evidence="3" type="ORF">GJ744_007758</name>
</gene>
<dbReference type="PANTHER" id="PTHR10039">
    <property type="entry name" value="AMELOGENIN"/>
    <property type="match status" value="1"/>
</dbReference>
<feature type="domain" description="Nephrocystin 3-like N-terminal" evidence="2">
    <location>
        <begin position="167"/>
        <end position="238"/>
    </location>
</feature>
<dbReference type="Proteomes" id="UP000606974">
    <property type="component" value="Unassembled WGS sequence"/>
</dbReference>
<organism evidence="3 4">
    <name type="scientific">Endocarpon pusillum</name>
    <dbReference type="NCBI Taxonomy" id="364733"/>
    <lineage>
        <taxon>Eukaryota</taxon>
        <taxon>Fungi</taxon>
        <taxon>Dikarya</taxon>
        <taxon>Ascomycota</taxon>
        <taxon>Pezizomycotina</taxon>
        <taxon>Eurotiomycetes</taxon>
        <taxon>Chaetothyriomycetidae</taxon>
        <taxon>Verrucariales</taxon>
        <taxon>Verrucariaceae</taxon>
        <taxon>Endocarpon</taxon>
    </lineage>
</organism>
<evidence type="ECO:0000313" key="4">
    <source>
        <dbReference type="Proteomes" id="UP000606974"/>
    </source>
</evidence>
<keyword evidence="4" id="KW-1185">Reference proteome</keyword>